<evidence type="ECO:0000313" key="1">
    <source>
        <dbReference type="EMBL" id="CAG8847095.1"/>
    </source>
</evidence>
<reference evidence="1 2" key="1">
    <citation type="submission" date="2021-06" db="EMBL/GenBank/DDBJ databases">
        <authorList>
            <person name="Kallberg Y."/>
            <person name="Tangrot J."/>
            <person name="Rosling A."/>
        </authorList>
    </citation>
    <scope>NUCLEOTIDE SEQUENCE [LARGE SCALE GENOMIC DNA]</scope>
    <source>
        <strain evidence="1 2">120-4 pot B 10/14</strain>
    </source>
</reference>
<comment type="caution">
    <text evidence="1">The sequence shown here is derived from an EMBL/GenBank/DDBJ whole genome shotgun (WGS) entry which is preliminary data.</text>
</comment>
<dbReference type="Proteomes" id="UP000789901">
    <property type="component" value="Unassembled WGS sequence"/>
</dbReference>
<evidence type="ECO:0000313" key="2">
    <source>
        <dbReference type="Proteomes" id="UP000789901"/>
    </source>
</evidence>
<sequence>MDEWAEITKENQLEDFKSYLKEGEVYDPSLHYDKEWVHGSIRTIVNLARIQYENWYFGNILGQCLDYCFRDSILGTDIK</sequence>
<keyword evidence="2" id="KW-1185">Reference proteome</keyword>
<accession>A0ABN7X5H9</accession>
<dbReference type="EMBL" id="CAJVQB010086164">
    <property type="protein sequence ID" value="CAG8847095.1"/>
    <property type="molecule type" value="Genomic_DNA"/>
</dbReference>
<protein>
    <submittedName>
        <fullName evidence="1">35004_t:CDS:1</fullName>
    </submittedName>
</protein>
<proteinExistence type="predicted"/>
<gene>
    <name evidence="1" type="ORF">GMARGA_LOCUS38494</name>
</gene>
<name>A0ABN7X5H9_GIGMA</name>
<feature type="non-terminal residue" evidence="1">
    <location>
        <position position="79"/>
    </location>
</feature>
<organism evidence="1 2">
    <name type="scientific">Gigaspora margarita</name>
    <dbReference type="NCBI Taxonomy" id="4874"/>
    <lineage>
        <taxon>Eukaryota</taxon>
        <taxon>Fungi</taxon>
        <taxon>Fungi incertae sedis</taxon>
        <taxon>Mucoromycota</taxon>
        <taxon>Glomeromycotina</taxon>
        <taxon>Glomeromycetes</taxon>
        <taxon>Diversisporales</taxon>
        <taxon>Gigasporaceae</taxon>
        <taxon>Gigaspora</taxon>
    </lineage>
</organism>